<dbReference type="InterPro" id="IPR001179">
    <property type="entry name" value="PPIase_FKBP_dom"/>
</dbReference>
<evidence type="ECO:0000313" key="10">
    <source>
        <dbReference type="Proteomes" id="UP000637774"/>
    </source>
</evidence>
<evidence type="ECO:0000256" key="4">
    <source>
        <dbReference type="ARBA" id="ARBA00023235"/>
    </source>
</evidence>
<dbReference type="EC" id="5.2.1.8" evidence="6"/>
<proteinExistence type="inferred from homology"/>
<name>A0ABQ1ZV85_9BACT</name>
<feature type="signal peptide" evidence="7">
    <location>
        <begin position="1"/>
        <end position="36"/>
    </location>
</feature>
<keyword evidence="4 5" id="KW-0413">Isomerase</keyword>
<evidence type="ECO:0000259" key="8">
    <source>
        <dbReference type="PROSITE" id="PS50059"/>
    </source>
</evidence>
<dbReference type="SUPFAM" id="SSF54534">
    <property type="entry name" value="FKBP-like"/>
    <property type="match status" value="1"/>
</dbReference>
<evidence type="ECO:0000256" key="3">
    <source>
        <dbReference type="ARBA" id="ARBA00023110"/>
    </source>
</evidence>
<comment type="caution">
    <text evidence="9">The sequence shown here is derived from an EMBL/GenBank/DDBJ whole genome shotgun (WGS) entry which is preliminary data.</text>
</comment>
<evidence type="ECO:0000256" key="2">
    <source>
        <dbReference type="ARBA" id="ARBA00006577"/>
    </source>
</evidence>
<dbReference type="Pfam" id="PF00254">
    <property type="entry name" value="FKBP_C"/>
    <property type="match status" value="1"/>
</dbReference>
<comment type="similarity">
    <text evidence="2 6">Belongs to the FKBP-type PPIase family.</text>
</comment>
<dbReference type="PANTHER" id="PTHR43811:SF19">
    <property type="entry name" value="39 KDA FK506-BINDING NUCLEAR PROTEIN"/>
    <property type="match status" value="1"/>
</dbReference>
<dbReference type="Proteomes" id="UP000637774">
    <property type="component" value="Unassembled WGS sequence"/>
</dbReference>
<dbReference type="InterPro" id="IPR046357">
    <property type="entry name" value="PPIase_dom_sf"/>
</dbReference>
<dbReference type="PANTHER" id="PTHR43811">
    <property type="entry name" value="FKBP-TYPE PEPTIDYL-PROLYL CIS-TRANS ISOMERASE FKPA"/>
    <property type="match status" value="1"/>
</dbReference>
<accession>A0ABQ1ZV85</accession>
<sequence>MTYFYQKTQNMKLQLPAIASRYLLVALLATSGLFTAACKKDELSDEDQIKKYISDNKITNARRQPSGLYYVPVAVDTSKMRATAGRTVSVLYTGALMDGSVFDASSKRGNVPISFVLGTGRVIKGWDEGIALMRKGEKAQLLIPSALGYGSSGAGSSIPPNAVLRFDVELTDVK</sequence>
<gene>
    <name evidence="9" type="ORF">GCM10011495_05070</name>
</gene>
<dbReference type="PROSITE" id="PS50059">
    <property type="entry name" value="FKBP_PPIASE"/>
    <property type="match status" value="1"/>
</dbReference>
<evidence type="ECO:0000256" key="7">
    <source>
        <dbReference type="SAM" id="SignalP"/>
    </source>
</evidence>
<reference evidence="10" key="1">
    <citation type="journal article" date="2019" name="Int. J. Syst. Evol. Microbiol.">
        <title>The Global Catalogue of Microorganisms (GCM) 10K type strain sequencing project: providing services to taxonomists for standard genome sequencing and annotation.</title>
        <authorList>
            <consortium name="The Broad Institute Genomics Platform"/>
            <consortium name="The Broad Institute Genome Sequencing Center for Infectious Disease"/>
            <person name="Wu L."/>
            <person name="Ma J."/>
        </authorList>
    </citation>
    <scope>NUCLEOTIDE SEQUENCE [LARGE SCALE GENOMIC DNA]</scope>
    <source>
        <strain evidence="10">CGMCC 1.14966</strain>
    </source>
</reference>
<keyword evidence="3 5" id="KW-0697">Rotamase</keyword>
<evidence type="ECO:0000256" key="1">
    <source>
        <dbReference type="ARBA" id="ARBA00000971"/>
    </source>
</evidence>
<dbReference type="Gene3D" id="3.10.50.40">
    <property type="match status" value="1"/>
</dbReference>
<protein>
    <recommendedName>
        <fullName evidence="6">Peptidyl-prolyl cis-trans isomerase</fullName>
        <ecNumber evidence="6">5.2.1.8</ecNumber>
    </recommendedName>
</protein>
<evidence type="ECO:0000256" key="6">
    <source>
        <dbReference type="RuleBase" id="RU003915"/>
    </source>
</evidence>
<feature type="domain" description="PPIase FKBP-type" evidence="8">
    <location>
        <begin position="85"/>
        <end position="174"/>
    </location>
</feature>
<keyword evidence="10" id="KW-1185">Reference proteome</keyword>
<feature type="chain" id="PRO_5046575376" description="Peptidyl-prolyl cis-trans isomerase" evidence="7">
    <location>
        <begin position="37"/>
        <end position="174"/>
    </location>
</feature>
<evidence type="ECO:0000256" key="5">
    <source>
        <dbReference type="PROSITE-ProRule" id="PRU00277"/>
    </source>
</evidence>
<organism evidence="9 10">
    <name type="scientific">Hymenobacter frigidus</name>
    <dbReference type="NCBI Taxonomy" id="1524095"/>
    <lineage>
        <taxon>Bacteria</taxon>
        <taxon>Pseudomonadati</taxon>
        <taxon>Bacteroidota</taxon>
        <taxon>Cytophagia</taxon>
        <taxon>Cytophagales</taxon>
        <taxon>Hymenobacteraceae</taxon>
        <taxon>Hymenobacter</taxon>
    </lineage>
</organism>
<comment type="catalytic activity">
    <reaction evidence="1 5 6">
        <text>[protein]-peptidylproline (omega=180) = [protein]-peptidylproline (omega=0)</text>
        <dbReference type="Rhea" id="RHEA:16237"/>
        <dbReference type="Rhea" id="RHEA-COMP:10747"/>
        <dbReference type="Rhea" id="RHEA-COMP:10748"/>
        <dbReference type="ChEBI" id="CHEBI:83833"/>
        <dbReference type="ChEBI" id="CHEBI:83834"/>
        <dbReference type="EC" id="5.2.1.8"/>
    </reaction>
</comment>
<keyword evidence="7" id="KW-0732">Signal</keyword>
<evidence type="ECO:0000313" key="9">
    <source>
        <dbReference type="EMBL" id="GGH80203.1"/>
    </source>
</evidence>
<dbReference type="EMBL" id="BMGY01000003">
    <property type="protein sequence ID" value="GGH80203.1"/>
    <property type="molecule type" value="Genomic_DNA"/>
</dbReference>